<evidence type="ECO:0000313" key="2">
    <source>
        <dbReference type="Proteomes" id="UP000605259"/>
    </source>
</evidence>
<keyword evidence="2" id="KW-1185">Reference proteome</keyword>
<evidence type="ECO:0008006" key="3">
    <source>
        <dbReference type="Google" id="ProtNLM"/>
    </source>
</evidence>
<dbReference type="RefSeq" id="WP_188387422.1">
    <property type="nucleotide sequence ID" value="NZ_BMFK01000001.1"/>
</dbReference>
<dbReference type="PANTHER" id="PTHR21310:SF15">
    <property type="entry name" value="AMINOGLYCOSIDE PHOSPHOTRANSFERASE DOMAIN-CONTAINING PROTEIN"/>
    <property type="match status" value="1"/>
</dbReference>
<dbReference type="InterPro" id="IPR051678">
    <property type="entry name" value="AGP_Transferase"/>
</dbReference>
<reference evidence="1" key="1">
    <citation type="journal article" date="2014" name="Int. J. Syst. Evol. Microbiol.">
        <title>Complete genome sequence of Corynebacterium casei LMG S-19264T (=DSM 44701T), isolated from a smear-ripened cheese.</title>
        <authorList>
            <consortium name="US DOE Joint Genome Institute (JGI-PGF)"/>
            <person name="Walter F."/>
            <person name="Albersmeier A."/>
            <person name="Kalinowski J."/>
            <person name="Ruckert C."/>
        </authorList>
    </citation>
    <scope>NUCLEOTIDE SEQUENCE</scope>
    <source>
        <strain evidence="1">CGMCC 1.12698</strain>
    </source>
</reference>
<evidence type="ECO:0000313" key="1">
    <source>
        <dbReference type="EMBL" id="GGE62765.1"/>
    </source>
</evidence>
<dbReference type="Proteomes" id="UP000605259">
    <property type="component" value="Unassembled WGS sequence"/>
</dbReference>
<sequence>MQSLFKESIIRTISLHPGYDGHASSVTLVETEGGEYIVRSSSIAQLDNEFWWGNNLLFGIDPRNVYKLESIHNMLRSTSVIPVPRVLHKGFINNKEVVVVEKLAGETICDFKELSCEALYSFGEGLAHIHRKTFSYIGDVQGDFQQPLDTFHEHMCTVMRKLVAHFYRDDREIASYLPELERIAKGLLSPVASNLILVDMDPTQFLLMGNQISGLVDTEAYAIAPRELDFVALEYLLDERSARAFQEGYSSILELPNLSQVRAVYRYLYRLLRVQGRVPIQQWMNHPTYFT</sequence>
<accession>A0A917ANL2</accession>
<dbReference type="InterPro" id="IPR011009">
    <property type="entry name" value="Kinase-like_dom_sf"/>
</dbReference>
<dbReference type="SUPFAM" id="SSF56112">
    <property type="entry name" value="Protein kinase-like (PK-like)"/>
    <property type="match status" value="1"/>
</dbReference>
<reference evidence="1" key="2">
    <citation type="submission" date="2020-09" db="EMBL/GenBank/DDBJ databases">
        <authorList>
            <person name="Sun Q."/>
            <person name="Zhou Y."/>
        </authorList>
    </citation>
    <scope>NUCLEOTIDE SEQUENCE</scope>
    <source>
        <strain evidence="1">CGMCC 1.12698</strain>
    </source>
</reference>
<dbReference type="EMBL" id="BMFK01000001">
    <property type="protein sequence ID" value="GGE62765.1"/>
    <property type="molecule type" value="Genomic_DNA"/>
</dbReference>
<dbReference type="AlphaFoldDB" id="A0A917ANL2"/>
<dbReference type="PANTHER" id="PTHR21310">
    <property type="entry name" value="AMINOGLYCOSIDE PHOSPHOTRANSFERASE-RELATED-RELATED"/>
    <property type="match status" value="1"/>
</dbReference>
<gene>
    <name evidence="1" type="ORF">GCM10007140_11280</name>
</gene>
<protein>
    <recommendedName>
        <fullName evidence="3">Aminoglycoside phosphotransferase domain-containing protein</fullName>
    </recommendedName>
</protein>
<name>A0A917ANL2_9BACI</name>
<organism evidence="1 2">
    <name type="scientific">Priestia taiwanensis</name>
    <dbReference type="NCBI Taxonomy" id="1347902"/>
    <lineage>
        <taxon>Bacteria</taxon>
        <taxon>Bacillati</taxon>
        <taxon>Bacillota</taxon>
        <taxon>Bacilli</taxon>
        <taxon>Bacillales</taxon>
        <taxon>Bacillaceae</taxon>
        <taxon>Priestia</taxon>
    </lineage>
</organism>
<proteinExistence type="predicted"/>
<comment type="caution">
    <text evidence="1">The sequence shown here is derived from an EMBL/GenBank/DDBJ whole genome shotgun (WGS) entry which is preliminary data.</text>
</comment>